<evidence type="ECO:0000313" key="6">
    <source>
        <dbReference type="Proteomes" id="UP000013827"/>
    </source>
</evidence>
<sequence>MGGAHGFTTIRLVLLSLYCMPGEAAVPERGALFSSVTPRLSPPPPPDWTGKLGFAVGTAPKIMKTADGGETWTALAEGNVASCGDIKVSDSGEVVWAVCNDEAGAVALKSLDSGVTFAKQRLPPSCGTMLGISVIDADAAFAAGDSGCLLKTDNGGSNWTELAYWSESRGIPKIPFQSINAISRDSIFASGSPTPSPKCSAPDWACAYMLRSTDGGKTWTTIIASNAPKDIDKAPAHMLDVSPHMLDCGRVAVAAAGGHGLSMYSRDAASKDGEWNVVDYGPPVDNNAIVMVKADTAYMAYDNGVRKVKLFDDGRVDIRELKVPGSTQNFAMGITAIPNAYGEEPQLWLAKRSAVLGTIDPGCLLHSPDGGKTWAFKLNGTQPEDGWRRISFVGDLRRPGVAFSC</sequence>
<dbReference type="AlphaFoldDB" id="A0A0D3JIA7"/>
<keyword evidence="6" id="KW-1185">Reference proteome</keyword>
<feature type="chain" id="PRO_5044257204" description="Photosynthesis system II assembly factor Ycf48/Hcf136-like domain-containing protein" evidence="3">
    <location>
        <begin position="25"/>
        <end position="405"/>
    </location>
</feature>
<dbReference type="EnsemblProtists" id="EOD23242">
    <property type="protein sequence ID" value="EOD23242"/>
    <property type="gene ID" value="EMIHUDRAFT_239951"/>
</dbReference>
<dbReference type="Pfam" id="PF02012">
    <property type="entry name" value="BNR"/>
    <property type="match status" value="1"/>
</dbReference>
<dbReference type="SUPFAM" id="SSF110296">
    <property type="entry name" value="Oligoxyloglucan reducing end-specific cellobiohydrolase"/>
    <property type="match status" value="1"/>
</dbReference>
<dbReference type="HOGENOM" id="CLU_680484_0_0_1"/>
<accession>A0A0D3JIA7</accession>
<reference evidence="5" key="2">
    <citation type="submission" date="2024-10" db="UniProtKB">
        <authorList>
            <consortium name="EnsemblProtists"/>
        </authorList>
    </citation>
    <scope>IDENTIFICATION</scope>
</reference>
<evidence type="ECO:0000256" key="1">
    <source>
        <dbReference type="ARBA" id="ARBA00022531"/>
    </source>
</evidence>
<keyword evidence="1" id="KW-0602">Photosynthesis</keyword>
<evidence type="ECO:0000313" key="5">
    <source>
        <dbReference type="EnsemblProtists" id="EOD23242"/>
    </source>
</evidence>
<dbReference type="GO" id="GO:0009523">
    <property type="term" value="C:photosystem II"/>
    <property type="evidence" value="ECO:0007669"/>
    <property type="project" value="UniProtKB-KW"/>
</dbReference>
<feature type="domain" description="Photosynthesis system II assembly factor Ycf48/Hcf136-like" evidence="4">
    <location>
        <begin position="51"/>
        <end position="161"/>
    </location>
</feature>
<dbReference type="GO" id="GO:0015979">
    <property type="term" value="P:photosynthesis"/>
    <property type="evidence" value="ECO:0007669"/>
    <property type="project" value="UniProtKB-KW"/>
</dbReference>
<dbReference type="PANTHER" id="PTHR47199:SF2">
    <property type="entry name" value="PHOTOSYSTEM II STABILITY_ASSEMBLY FACTOR HCF136, CHLOROPLASTIC"/>
    <property type="match status" value="1"/>
</dbReference>
<keyword evidence="2" id="KW-0604">Photosystem II</keyword>
<proteinExistence type="predicted"/>
<protein>
    <recommendedName>
        <fullName evidence="4">Photosynthesis system II assembly factor Ycf48/Hcf136-like domain-containing protein</fullName>
    </recommendedName>
</protein>
<dbReference type="InterPro" id="IPR028203">
    <property type="entry name" value="PSII_CF48-like_dom"/>
</dbReference>
<evidence type="ECO:0000256" key="3">
    <source>
        <dbReference type="SAM" id="SignalP"/>
    </source>
</evidence>
<dbReference type="GeneID" id="17268788"/>
<dbReference type="InterPro" id="IPR015943">
    <property type="entry name" value="WD40/YVTN_repeat-like_dom_sf"/>
</dbReference>
<dbReference type="KEGG" id="ehx:EMIHUDRAFT_239951"/>
<name>A0A0D3JIA7_EMIH1</name>
<keyword evidence="3" id="KW-0732">Signal</keyword>
<evidence type="ECO:0000256" key="2">
    <source>
        <dbReference type="ARBA" id="ARBA00023276"/>
    </source>
</evidence>
<feature type="signal peptide" evidence="3">
    <location>
        <begin position="1"/>
        <end position="24"/>
    </location>
</feature>
<organism evidence="5 6">
    <name type="scientific">Emiliania huxleyi (strain CCMP1516)</name>
    <dbReference type="NCBI Taxonomy" id="280463"/>
    <lineage>
        <taxon>Eukaryota</taxon>
        <taxon>Haptista</taxon>
        <taxon>Haptophyta</taxon>
        <taxon>Prymnesiophyceae</taxon>
        <taxon>Isochrysidales</taxon>
        <taxon>Noelaerhabdaceae</taxon>
        <taxon>Emiliania</taxon>
    </lineage>
</organism>
<dbReference type="Gene3D" id="2.130.10.10">
    <property type="entry name" value="YVTN repeat-like/Quinoprotein amine dehydrogenase"/>
    <property type="match status" value="2"/>
</dbReference>
<dbReference type="Pfam" id="PF14870">
    <property type="entry name" value="PSII_BNR"/>
    <property type="match status" value="1"/>
</dbReference>
<dbReference type="InterPro" id="IPR002860">
    <property type="entry name" value="BNR_rpt"/>
</dbReference>
<reference evidence="6" key="1">
    <citation type="journal article" date="2013" name="Nature">
        <title>Pan genome of the phytoplankton Emiliania underpins its global distribution.</title>
        <authorList>
            <person name="Read B.A."/>
            <person name="Kegel J."/>
            <person name="Klute M.J."/>
            <person name="Kuo A."/>
            <person name="Lefebvre S.C."/>
            <person name="Maumus F."/>
            <person name="Mayer C."/>
            <person name="Miller J."/>
            <person name="Monier A."/>
            <person name="Salamov A."/>
            <person name="Young J."/>
            <person name="Aguilar M."/>
            <person name="Claverie J.M."/>
            <person name="Frickenhaus S."/>
            <person name="Gonzalez K."/>
            <person name="Herman E.K."/>
            <person name="Lin Y.C."/>
            <person name="Napier J."/>
            <person name="Ogata H."/>
            <person name="Sarno A.F."/>
            <person name="Shmutz J."/>
            <person name="Schroeder D."/>
            <person name="de Vargas C."/>
            <person name="Verret F."/>
            <person name="von Dassow P."/>
            <person name="Valentin K."/>
            <person name="Van de Peer Y."/>
            <person name="Wheeler G."/>
            <person name="Dacks J.B."/>
            <person name="Delwiche C.F."/>
            <person name="Dyhrman S.T."/>
            <person name="Glockner G."/>
            <person name="John U."/>
            <person name="Richards T."/>
            <person name="Worden A.Z."/>
            <person name="Zhang X."/>
            <person name="Grigoriev I.V."/>
            <person name="Allen A.E."/>
            <person name="Bidle K."/>
            <person name="Borodovsky M."/>
            <person name="Bowler C."/>
            <person name="Brownlee C."/>
            <person name="Cock J.M."/>
            <person name="Elias M."/>
            <person name="Gladyshev V.N."/>
            <person name="Groth M."/>
            <person name="Guda C."/>
            <person name="Hadaegh A."/>
            <person name="Iglesias-Rodriguez M.D."/>
            <person name="Jenkins J."/>
            <person name="Jones B.M."/>
            <person name="Lawson T."/>
            <person name="Leese F."/>
            <person name="Lindquist E."/>
            <person name="Lobanov A."/>
            <person name="Lomsadze A."/>
            <person name="Malik S.B."/>
            <person name="Marsh M.E."/>
            <person name="Mackinder L."/>
            <person name="Mock T."/>
            <person name="Mueller-Roeber B."/>
            <person name="Pagarete A."/>
            <person name="Parker M."/>
            <person name="Probert I."/>
            <person name="Quesneville H."/>
            <person name="Raines C."/>
            <person name="Rensing S.A."/>
            <person name="Riano-Pachon D.M."/>
            <person name="Richier S."/>
            <person name="Rokitta S."/>
            <person name="Shiraiwa Y."/>
            <person name="Soanes D.M."/>
            <person name="van der Giezen M."/>
            <person name="Wahlund T.M."/>
            <person name="Williams B."/>
            <person name="Wilson W."/>
            <person name="Wolfe G."/>
            <person name="Wurch L.L."/>
        </authorList>
    </citation>
    <scope>NUCLEOTIDE SEQUENCE</scope>
</reference>
<dbReference type="RefSeq" id="XP_005775671.1">
    <property type="nucleotide sequence ID" value="XM_005775614.1"/>
</dbReference>
<dbReference type="PANTHER" id="PTHR47199">
    <property type="entry name" value="PHOTOSYSTEM II STABILITY/ASSEMBLY FACTOR HCF136, CHLOROPLASTIC"/>
    <property type="match status" value="1"/>
</dbReference>
<evidence type="ECO:0000259" key="4">
    <source>
        <dbReference type="Pfam" id="PF14870"/>
    </source>
</evidence>
<dbReference type="PaxDb" id="2903-EOD23242"/>
<dbReference type="Proteomes" id="UP000013827">
    <property type="component" value="Unassembled WGS sequence"/>
</dbReference>